<dbReference type="Pfam" id="PF07992">
    <property type="entry name" value="Pyr_redox_2"/>
    <property type="match status" value="1"/>
</dbReference>
<keyword evidence="4" id="KW-0560">Oxidoreductase</keyword>
<name>A0A3M0IT83_9ACTN</name>
<feature type="domain" description="FAD/NAD(P)-binding" evidence="5">
    <location>
        <begin position="11"/>
        <end position="299"/>
    </location>
</feature>
<dbReference type="GO" id="GO:0050660">
    <property type="term" value="F:flavin adenine dinucleotide binding"/>
    <property type="evidence" value="ECO:0007669"/>
    <property type="project" value="TreeGrafter"/>
</dbReference>
<dbReference type="Proteomes" id="UP000270471">
    <property type="component" value="Unassembled WGS sequence"/>
</dbReference>
<keyword evidence="7" id="KW-1185">Reference proteome</keyword>
<evidence type="ECO:0000259" key="5">
    <source>
        <dbReference type="Pfam" id="PF07992"/>
    </source>
</evidence>
<sequence length="385" mass="41672">MLRLDQASRARVVVAGMGDAGLLTAINLVRHRRIVDVVGVSSKPGLISGQSLGWRLARPEEWVTRFNISYDRFRVLDRARLVHGSLTGLDTDARTVSVRSADGTTTREPYDALVLATGVSNGFWRQPELQDQSEIDKGLRDMHARFAAADSIAVVGGGATAVGSAAQLAEVFPAARIDLYFPGDRALTSHHPDVWNAVRARLERLRVHLYPGHRAELPADLSPAAGPVTFVTGQPPAEAGLVLWAVGRGRPNTAWLPEDLLDPHGYVRVGADLRTPDHDRIWAVGDVAASDSLRGSARNGGPALVARNVVAALRGKPGRDLRIRGHAQGTVLGPLQDGLEIFSYAGRRVRIPRRPYFALERYLEGPFVYGGIRPAPSQAADSMKQ</sequence>
<evidence type="ECO:0000313" key="6">
    <source>
        <dbReference type="EMBL" id="RMB85356.1"/>
    </source>
</evidence>
<comment type="caution">
    <text evidence="6">The sequence shown here is derived from an EMBL/GenBank/DDBJ whole genome shotgun (WGS) entry which is preliminary data.</text>
</comment>
<evidence type="ECO:0000256" key="4">
    <source>
        <dbReference type="ARBA" id="ARBA00023002"/>
    </source>
</evidence>
<gene>
    <name evidence="6" type="ORF">CTZ28_14610</name>
</gene>
<evidence type="ECO:0000256" key="1">
    <source>
        <dbReference type="ARBA" id="ARBA00006442"/>
    </source>
</evidence>
<dbReference type="RefSeq" id="WP_121889797.1">
    <property type="nucleotide sequence ID" value="NZ_PENI01000007.1"/>
</dbReference>
<keyword evidence="3" id="KW-0274">FAD</keyword>
<dbReference type="PRINTS" id="PR00469">
    <property type="entry name" value="PNDRDTASEII"/>
</dbReference>
<accession>A0A3M0IT83</accession>
<dbReference type="InterPro" id="IPR036188">
    <property type="entry name" value="FAD/NAD-bd_sf"/>
</dbReference>
<evidence type="ECO:0000256" key="2">
    <source>
        <dbReference type="ARBA" id="ARBA00022630"/>
    </source>
</evidence>
<dbReference type="AlphaFoldDB" id="A0A3M0IT83"/>
<keyword evidence="2" id="KW-0285">Flavoprotein</keyword>
<dbReference type="OrthoDB" id="3248171at2"/>
<dbReference type="PANTHER" id="PTHR43735">
    <property type="entry name" value="APOPTOSIS-INDUCING FACTOR 1"/>
    <property type="match status" value="1"/>
</dbReference>
<comment type="similarity">
    <text evidence="1">Belongs to the FAD-dependent oxidoreductase family.</text>
</comment>
<dbReference type="GO" id="GO:0005737">
    <property type="term" value="C:cytoplasm"/>
    <property type="evidence" value="ECO:0007669"/>
    <property type="project" value="TreeGrafter"/>
</dbReference>
<evidence type="ECO:0000313" key="7">
    <source>
        <dbReference type="Proteomes" id="UP000270471"/>
    </source>
</evidence>
<dbReference type="PRINTS" id="PR00368">
    <property type="entry name" value="FADPNR"/>
</dbReference>
<dbReference type="InterPro" id="IPR023753">
    <property type="entry name" value="FAD/NAD-binding_dom"/>
</dbReference>
<dbReference type="EMBL" id="PENI01000007">
    <property type="protein sequence ID" value="RMB85356.1"/>
    <property type="molecule type" value="Genomic_DNA"/>
</dbReference>
<dbReference type="Gene3D" id="3.50.50.100">
    <property type="match status" value="1"/>
</dbReference>
<proteinExistence type="inferred from homology"/>
<evidence type="ECO:0000256" key="3">
    <source>
        <dbReference type="ARBA" id="ARBA00022827"/>
    </source>
</evidence>
<dbReference type="PANTHER" id="PTHR43735:SF3">
    <property type="entry name" value="FERROPTOSIS SUPPRESSOR PROTEIN 1"/>
    <property type="match status" value="1"/>
</dbReference>
<organism evidence="6 7">
    <name type="scientific">Streptomyces shenzhenensis</name>
    <dbReference type="NCBI Taxonomy" id="943815"/>
    <lineage>
        <taxon>Bacteria</taxon>
        <taxon>Bacillati</taxon>
        <taxon>Actinomycetota</taxon>
        <taxon>Actinomycetes</taxon>
        <taxon>Kitasatosporales</taxon>
        <taxon>Streptomycetaceae</taxon>
        <taxon>Streptomyces</taxon>
    </lineage>
</organism>
<dbReference type="GO" id="GO:0004174">
    <property type="term" value="F:electron-transferring-flavoprotein dehydrogenase activity"/>
    <property type="evidence" value="ECO:0007669"/>
    <property type="project" value="TreeGrafter"/>
</dbReference>
<dbReference type="SUPFAM" id="SSF51905">
    <property type="entry name" value="FAD/NAD(P)-binding domain"/>
    <property type="match status" value="1"/>
</dbReference>
<reference evidence="6 7" key="1">
    <citation type="submission" date="2017-11" db="EMBL/GenBank/DDBJ databases">
        <title>Draft genome of actinobacteria isolated from guarana (Paullinia cupana (Mart.) Ducke.</title>
        <authorList>
            <person name="Siqueira K.A."/>
            <person name="Liotti R.G."/>
            <person name="Mendes T.A.O."/>
            <person name="Soares M.A."/>
        </authorList>
    </citation>
    <scope>NUCLEOTIDE SEQUENCE [LARGE SCALE GENOMIC DNA]</scope>
    <source>
        <strain evidence="6 7">193</strain>
    </source>
</reference>
<protein>
    <submittedName>
        <fullName evidence="6">Pyridine nucleotide-disulfide oxidoreductase</fullName>
    </submittedName>
</protein>